<organism evidence="2 3">
    <name type="scientific">Penicillium egyptiacum</name>
    <dbReference type="NCBI Taxonomy" id="1303716"/>
    <lineage>
        <taxon>Eukaryota</taxon>
        <taxon>Fungi</taxon>
        <taxon>Dikarya</taxon>
        <taxon>Ascomycota</taxon>
        <taxon>Pezizomycotina</taxon>
        <taxon>Eurotiomycetes</taxon>
        <taxon>Eurotiomycetidae</taxon>
        <taxon>Eurotiales</taxon>
        <taxon>Aspergillaceae</taxon>
        <taxon>Penicillium</taxon>
    </lineage>
</organism>
<dbReference type="Gene3D" id="3.40.50.720">
    <property type="entry name" value="NAD(P)-binding Rossmann-like Domain"/>
    <property type="match status" value="1"/>
</dbReference>
<dbReference type="PRINTS" id="PR00081">
    <property type="entry name" value="GDHRDH"/>
</dbReference>
<sequence length="327" mass="35061">MTAAIPNQPRDLPLLATPDICSSKTYIVTGANSGLGLEAARHLVNAGAGKVILAVRNTGAGNKAVKDIELSTGRSGVAEVWSLDLSSFDSVNAFAHKATVELDRIHAVIQNAGVATSERVLAEGHNMAVTVNVLSTLLLGLLLLPKLKDVAQCYNFAPRLTFVSSIAGFDVQALWGTIRDSPLSKMDAEDMDQSAIYSLSKLTLTMAVRHLATLIPVNRTGVVVNLVCPGLCKTEITRNIPAEVQAGIASQLTQFGRTAEDGSRTLLHAALAGRETHGYFLQSCLNGEYVNHWDLPEWVINGEGKGWQRHTWDIISKELDSVKPGCV</sequence>
<dbReference type="InterPro" id="IPR036291">
    <property type="entry name" value="NAD(P)-bd_dom_sf"/>
</dbReference>
<comment type="caution">
    <text evidence="2">The sequence shown here is derived from an EMBL/GenBank/DDBJ whole genome shotgun (WGS) entry which is preliminary data.</text>
</comment>
<evidence type="ECO:0000313" key="3">
    <source>
        <dbReference type="Proteomes" id="UP001154252"/>
    </source>
</evidence>
<keyword evidence="1" id="KW-0560">Oxidoreductase</keyword>
<evidence type="ECO:0000313" key="2">
    <source>
        <dbReference type="EMBL" id="CAG8891170.1"/>
    </source>
</evidence>
<name>A0A9W4P0G2_9EURO</name>
<dbReference type="PANTHER" id="PTHR43157:SF61">
    <property type="entry name" value="DEHYDROGENASE_REDUCTASE FAMILY PROTEIN, PUTATIVE (AFU_ORTHOLOGUE AFUA_3G01250)-RELATED"/>
    <property type="match status" value="1"/>
</dbReference>
<dbReference type="AlphaFoldDB" id="A0A9W4P0G2"/>
<dbReference type="SUPFAM" id="SSF51735">
    <property type="entry name" value="NAD(P)-binding Rossmann-fold domains"/>
    <property type="match status" value="1"/>
</dbReference>
<dbReference type="PANTHER" id="PTHR43157">
    <property type="entry name" value="PHOSPHATIDYLINOSITOL-GLYCAN BIOSYNTHESIS CLASS F PROTEIN-RELATED"/>
    <property type="match status" value="1"/>
</dbReference>
<dbReference type="OrthoDB" id="542013at2759"/>
<proteinExistence type="predicted"/>
<dbReference type="Pfam" id="PF00106">
    <property type="entry name" value="adh_short"/>
    <property type="match status" value="1"/>
</dbReference>
<dbReference type="InterPro" id="IPR002347">
    <property type="entry name" value="SDR_fam"/>
</dbReference>
<evidence type="ECO:0000256" key="1">
    <source>
        <dbReference type="ARBA" id="ARBA00023002"/>
    </source>
</evidence>
<reference evidence="2" key="1">
    <citation type="submission" date="2021-07" db="EMBL/GenBank/DDBJ databases">
        <authorList>
            <person name="Branca A.L. A."/>
        </authorList>
    </citation>
    <scope>NUCLEOTIDE SEQUENCE</scope>
</reference>
<keyword evidence="3" id="KW-1185">Reference proteome</keyword>
<protein>
    <submittedName>
        <fullName evidence="2">Uncharacterized protein</fullName>
    </submittedName>
</protein>
<dbReference type="Proteomes" id="UP001154252">
    <property type="component" value="Unassembled WGS sequence"/>
</dbReference>
<dbReference type="GO" id="GO:0016491">
    <property type="term" value="F:oxidoreductase activity"/>
    <property type="evidence" value="ECO:0007669"/>
    <property type="project" value="UniProtKB-KW"/>
</dbReference>
<accession>A0A9W4P0G2</accession>
<dbReference type="EMBL" id="CAJVRC010000843">
    <property type="protein sequence ID" value="CAG8891170.1"/>
    <property type="molecule type" value="Genomic_DNA"/>
</dbReference>
<gene>
    <name evidence="2" type="ORF">PEGY_LOCUS2803</name>
</gene>